<dbReference type="InterPro" id="IPR015867">
    <property type="entry name" value="N-reg_PII/ATP_PRibTrfase_C"/>
</dbReference>
<dbReference type="PANTHER" id="PTHR41774:SF1">
    <property type="entry name" value="NGG1P INTERACTING FACTOR NIF3"/>
    <property type="match status" value="1"/>
</dbReference>
<dbReference type="SUPFAM" id="SSF102705">
    <property type="entry name" value="NIF3 (NGG1p interacting factor 3)-like"/>
    <property type="match status" value="1"/>
</dbReference>
<proteinExistence type="predicted"/>
<organism evidence="2 3">
    <name type="scientific">Penicillium frequentans</name>
    <dbReference type="NCBI Taxonomy" id="3151616"/>
    <lineage>
        <taxon>Eukaryota</taxon>
        <taxon>Fungi</taxon>
        <taxon>Dikarya</taxon>
        <taxon>Ascomycota</taxon>
        <taxon>Pezizomycotina</taxon>
        <taxon>Eurotiomycetes</taxon>
        <taxon>Eurotiomycetidae</taxon>
        <taxon>Eurotiales</taxon>
        <taxon>Aspergillaceae</taxon>
        <taxon>Penicillium</taxon>
    </lineage>
</organism>
<comment type="caution">
    <text evidence="2">The sequence shown here is derived from an EMBL/GenBank/DDBJ whole genome shotgun (WGS) entry which is preliminary data.</text>
</comment>
<evidence type="ECO:0000313" key="2">
    <source>
        <dbReference type="EMBL" id="KAJ5552531.1"/>
    </source>
</evidence>
<gene>
    <name evidence="2" type="ORF">N7494_001909</name>
</gene>
<keyword evidence="3" id="KW-1185">Reference proteome</keyword>
<dbReference type="Proteomes" id="UP001220324">
    <property type="component" value="Unassembled WGS sequence"/>
</dbReference>
<dbReference type="EMBL" id="JAQIZZ010000002">
    <property type="protein sequence ID" value="KAJ5552531.1"/>
    <property type="molecule type" value="Genomic_DNA"/>
</dbReference>
<reference evidence="2 3" key="1">
    <citation type="journal article" date="2023" name="IMA Fungus">
        <title>Comparative genomic study of the Penicillium genus elucidates a diverse pangenome and 15 lateral gene transfer events.</title>
        <authorList>
            <person name="Petersen C."/>
            <person name="Sorensen T."/>
            <person name="Nielsen M.R."/>
            <person name="Sondergaard T.E."/>
            <person name="Sorensen J.L."/>
            <person name="Fitzpatrick D.A."/>
            <person name="Frisvad J.C."/>
            <person name="Nielsen K.L."/>
        </authorList>
    </citation>
    <scope>NUCLEOTIDE SEQUENCE [LARGE SCALE GENOMIC DNA]</scope>
    <source>
        <strain evidence="2 3">IBT 35679</strain>
    </source>
</reference>
<accession>A0AAD6D3R8</accession>
<sequence length="115" mass="12518">MSTSASIPDRYKLVFFVPPSHLEVCKEAIFATGAGTFPGGTYSKVCFQTTGQGQFQPNEGAVPAIGTVGVVEKLEEVKLEIMCLGREVMVNAVEALNKAHPYEVVAYEVYRMENV</sequence>
<evidence type="ECO:0000313" key="3">
    <source>
        <dbReference type="Proteomes" id="UP001220324"/>
    </source>
</evidence>
<name>A0AAD6D3R8_9EURO</name>
<evidence type="ECO:0000256" key="1">
    <source>
        <dbReference type="ARBA" id="ARBA00020998"/>
    </source>
</evidence>
<protein>
    <recommendedName>
        <fullName evidence="1">ATP phosphoribosyltransferase</fullName>
    </recommendedName>
</protein>
<dbReference type="InterPro" id="IPR036069">
    <property type="entry name" value="DUF34/NIF3_sf"/>
</dbReference>
<dbReference type="AlphaFoldDB" id="A0AAD6D3R8"/>
<dbReference type="Gene3D" id="3.30.70.120">
    <property type="match status" value="1"/>
</dbReference>
<dbReference type="PANTHER" id="PTHR41774">
    <property type="match status" value="1"/>
</dbReference>